<feature type="region of interest" description="Disordered" evidence="1">
    <location>
        <begin position="1"/>
        <end position="156"/>
    </location>
</feature>
<dbReference type="EMBL" id="KQ474075">
    <property type="protein sequence ID" value="KPV76844.1"/>
    <property type="molecule type" value="Genomic_DNA"/>
</dbReference>
<dbReference type="RefSeq" id="XP_018272893.1">
    <property type="nucleotide sequence ID" value="XM_018416036.1"/>
</dbReference>
<feature type="compositionally biased region" description="Low complexity" evidence="1">
    <location>
        <begin position="91"/>
        <end position="106"/>
    </location>
</feature>
<feature type="non-terminal residue" evidence="2">
    <location>
        <position position="156"/>
    </location>
</feature>
<feature type="compositionally biased region" description="Low complexity" evidence="1">
    <location>
        <begin position="114"/>
        <end position="125"/>
    </location>
</feature>
<feature type="compositionally biased region" description="Basic and acidic residues" evidence="1">
    <location>
        <begin position="23"/>
        <end position="37"/>
    </location>
</feature>
<name>A0A194S8E4_RHOGW</name>
<proteinExistence type="predicted"/>
<dbReference type="AlphaFoldDB" id="A0A194S8E4"/>
<gene>
    <name evidence="2" type="ORF">RHOBADRAFT_51830</name>
</gene>
<keyword evidence="3" id="KW-1185">Reference proteome</keyword>
<dbReference type="GeneID" id="28976484"/>
<feature type="compositionally biased region" description="Pro residues" evidence="1">
    <location>
        <begin position="126"/>
        <end position="156"/>
    </location>
</feature>
<reference evidence="2 3" key="1">
    <citation type="journal article" date="2015" name="Front. Microbiol.">
        <title>Genome sequence of the plant growth promoting endophytic yeast Rhodotorula graminis WP1.</title>
        <authorList>
            <person name="Firrincieli A."/>
            <person name="Otillar R."/>
            <person name="Salamov A."/>
            <person name="Schmutz J."/>
            <person name="Khan Z."/>
            <person name="Redman R.S."/>
            <person name="Fleck N.D."/>
            <person name="Lindquist E."/>
            <person name="Grigoriev I.V."/>
            <person name="Doty S.L."/>
        </authorList>
    </citation>
    <scope>NUCLEOTIDE SEQUENCE [LARGE SCALE GENOMIC DNA]</scope>
    <source>
        <strain evidence="2 3">WP1</strain>
    </source>
</reference>
<organism evidence="2 3">
    <name type="scientific">Rhodotorula graminis (strain WP1)</name>
    <dbReference type="NCBI Taxonomy" id="578459"/>
    <lineage>
        <taxon>Eukaryota</taxon>
        <taxon>Fungi</taxon>
        <taxon>Dikarya</taxon>
        <taxon>Basidiomycota</taxon>
        <taxon>Pucciniomycotina</taxon>
        <taxon>Microbotryomycetes</taxon>
        <taxon>Sporidiobolales</taxon>
        <taxon>Sporidiobolaceae</taxon>
        <taxon>Rhodotorula</taxon>
    </lineage>
</organism>
<protein>
    <submittedName>
        <fullName evidence="2">Uncharacterized protein</fullName>
    </submittedName>
</protein>
<dbReference type="Proteomes" id="UP000053890">
    <property type="component" value="Unassembled WGS sequence"/>
</dbReference>
<evidence type="ECO:0000256" key="1">
    <source>
        <dbReference type="SAM" id="MobiDB-lite"/>
    </source>
</evidence>
<sequence>MLKAPEVTLAKDQPQPVESEQAPGHEDERAHELHVDDGAAAVTQTSHEDSRAPQPEGEQATLDDEEAPEPAHGADDSVSVGEPVDEPVDEPAPVETPSARAPSPSRSAKDDVSRPASPVASAEAPHPAPAPASPCPSPPPTRAESPPLVPTPSSPA</sequence>
<accession>A0A194S8E4</accession>
<evidence type="ECO:0000313" key="3">
    <source>
        <dbReference type="Proteomes" id="UP000053890"/>
    </source>
</evidence>
<evidence type="ECO:0000313" key="2">
    <source>
        <dbReference type="EMBL" id="KPV76844.1"/>
    </source>
</evidence>